<name>A0A0C9VDA2_SPHS4</name>
<evidence type="ECO:0000313" key="1">
    <source>
        <dbReference type="EMBL" id="KIJ35366.1"/>
    </source>
</evidence>
<sequence>MAYCNRCEQGFNSLPVLWHHEATSPRHHICADFRVDFASWVGLEHCIQTPKHAYCRLCQTHIDDEEDLDDHYGVEHYICSSCNKVSRSTISLLPNSLY</sequence>
<gene>
    <name evidence="1" type="ORF">M422DRAFT_180841</name>
</gene>
<proteinExistence type="predicted"/>
<dbReference type="Proteomes" id="UP000054279">
    <property type="component" value="Unassembled WGS sequence"/>
</dbReference>
<reference evidence="1 2" key="1">
    <citation type="submission" date="2014-06" db="EMBL/GenBank/DDBJ databases">
        <title>Evolutionary Origins and Diversification of the Mycorrhizal Mutualists.</title>
        <authorList>
            <consortium name="DOE Joint Genome Institute"/>
            <consortium name="Mycorrhizal Genomics Consortium"/>
            <person name="Kohler A."/>
            <person name="Kuo A."/>
            <person name="Nagy L.G."/>
            <person name="Floudas D."/>
            <person name="Copeland A."/>
            <person name="Barry K.W."/>
            <person name="Cichocki N."/>
            <person name="Veneault-Fourrey C."/>
            <person name="LaButti K."/>
            <person name="Lindquist E.A."/>
            <person name="Lipzen A."/>
            <person name="Lundell T."/>
            <person name="Morin E."/>
            <person name="Murat C."/>
            <person name="Riley R."/>
            <person name="Ohm R."/>
            <person name="Sun H."/>
            <person name="Tunlid A."/>
            <person name="Henrissat B."/>
            <person name="Grigoriev I.V."/>
            <person name="Hibbett D.S."/>
            <person name="Martin F."/>
        </authorList>
    </citation>
    <scope>NUCLEOTIDE SEQUENCE [LARGE SCALE GENOMIC DNA]</scope>
    <source>
        <strain evidence="1 2">SS14</strain>
    </source>
</reference>
<dbReference type="HOGENOM" id="CLU_2334974_0_0_1"/>
<evidence type="ECO:0000313" key="2">
    <source>
        <dbReference type="Proteomes" id="UP000054279"/>
    </source>
</evidence>
<dbReference type="AlphaFoldDB" id="A0A0C9VDA2"/>
<dbReference type="EMBL" id="KN837189">
    <property type="protein sequence ID" value="KIJ35366.1"/>
    <property type="molecule type" value="Genomic_DNA"/>
</dbReference>
<dbReference type="OrthoDB" id="6077919at2759"/>
<protein>
    <submittedName>
        <fullName evidence="1">Uncharacterized protein</fullName>
    </submittedName>
</protein>
<keyword evidence="2" id="KW-1185">Reference proteome</keyword>
<organism evidence="1 2">
    <name type="scientific">Sphaerobolus stellatus (strain SS14)</name>
    <dbReference type="NCBI Taxonomy" id="990650"/>
    <lineage>
        <taxon>Eukaryota</taxon>
        <taxon>Fungi</taxon>
        <taxon>Dikarya</taxon>
        <taxon>Basidiomycota</taxon>
        <taxon>Agaricomycotina</taxon>
        <taxon>Agaricomycetes</taxon>
        <taxon>Phallomycetidae</taxon>
        <taxon>Geastrales</taxon>
        <taxon>Sphaerobolaceae</taxon>
        <taxon>Sphaerobolus</taxon>
    </lineage>
</organism>
<accession>A0A0C9VDA2</accession>